<proteinExistence type="predicted"/>
<reference evidence="1 2" key="1">
    <citation type="submission" date="2016-10" db="EMBL/GenBank/DDBJ databases">
        <authorList>
            <person name="de Groot N.N."/>
        </authorList>
    </citation>
    <scope>NUCLEOTIDE SEQUENCE [LARGE SCALE GENOMIC DNA]</scope>
    <source>
        <strain evidence="1 2">DSM 1801</strain>
    </source>
</reference>
<dbReference type="RefSeq" id="WP_092477083.1">
    <property type="nucleotide sequence ID" value="NZ_FOHN01000005.1"/>
</dbReference>
<dbReference type="AlphaFoldDB" id="A0A1I0AIN4"/>
<evidence type="ECO:0000313" key="1">
    <source>
        <dbReference type="EMBL" id="SES93123.1"/>
    </source>
</evidence>
<dbReference type="Proteomes" id="UP000199800">
    <property type="component" value="Unassembled WGS sequence"/>
</dbReference>
<gene>
    <name evidence="1" type="ORF">SAMN04487772_105138</name>
</gene>
<organism evidence="1 2">
    <name type="scientific">[Clostridium] polysaccharolyticum</name>
    <dbReference type="NCBI Taxonomy" id="29364"/>
    <lineage>
        <taxon>Bacteria</taxon>
        <taxon>Bacillati</taxon>
        <taxon>Bacillota</taxon>
        <taxon>Clostridia</taxon>
        <taxon>Lachnospirales</taxon>
        <taxon>Lachnospiraceae</taxon>
    </lineage>
</organism>
<dbReference type="STRING" id="29364.SAMN04487772_105138"/>
<accession>A0A1I0AIN4</accession>
<protein>
    <submittedName>
        <fullName evidence="1">Uncharacterized protein</fullName>
    </submittedName>
</protein>
<keyword evidence="2" id="KW-1185">Reference proteome</keyword>
<dbReference type="EMBL" id="FOHN01000005">
    <property type="protein sequence ID" value="SES93123.1"/>
    <property type="molecule type" value="Genomic_DNA"/>
</dbReference>
<dbReference type="OrthoDB" id="1985127at2"/>
<name>A0A1I0AIN4_9FIRM</name>
<evidence type="ECO:0000313" key="2">
    <source>
        <dbReference type="Proteomes" id="UP000199800"/>
    </source>
</evidence>
<sequence>MATNKNYLTLPDFRPKYDDNTEYGYKSPKAAHDNLYKLLEVTSEKHCMYCYTNLKNDREISEGHLEHAIEKGNEDSILAKCVPNIGLACSKCNISFKRIGEKERKECIEIDRKLLESKKDCKKTKCKSMCSDYKKLRDKYLSNKRAHIILQPQGVIGKDTGHDLRIQYNLSTAEFEPSIDYGEYSEDEKKFIIDHINQFALNDEGMRTQALFHFLEETINAEGKYLKKREYHANYIVDLFIDILETIKPENRVEYCVELYRNYLALHRIV</sequence>